<dbReference type="Proteomes" id="UP000308978">
    <property type="component" value="Unassembled WGS sequence"/>
</dbReference>
<feature type="domain" description="DUF2207" evidence="3">
    <location>
        <begin position="40"/>
        <end position="246"/>
    </location>
</feature>
<feature type="transmembrane region" description="Helical" evidence="1">
    <location>
        <begin position="460"/>
        <end position="479"/>
    </location>
</feature>
<organism evidence="5 6">
    <name type="scientific">Adlercreutzia caecimuris</name>
    <dbReference type="NCBI Taxonomy" id="671266"/>
    <lineage>
        <taxon>Bacteria</taxon>
        <taxon>Bacillati</taxon>
        <taxon>Actinomycetota</taxon>
        <taxon>Coriobacteriia</taxon>
        <taxon>Eggerthellales</taxon>
        <taxon>Eggerthellaceae</taxon>
        <taxon>Adlercreutzia</taxon>
    </lineage>
</organism>
<accession>A0A4S4G4C6</accession>
<evidence type="ECO:0000259" key="4">
    <source>
        <dbReference type="Pfam" id="PF20990"/>
    </source>
</evidence>
<keyword evidence="2" id="KW-0732">Signal</keyword>
<gene>
    <name evidence="5" type="ORF">E5986_04625</name>
</gene>
<feature type="signal peptide" evidence="2">
    <location>
        <begin position="1"/>
        <end position="34"/>
    </location>
</feature>
<name>A0A4S4G4C6_9ACTN</name>
<evidence type="ECO:0000256" key="1">
    <source>
        <dbReference type="SAM" id="Phobius"/>
    </source>
</evidence>
<proteinExistence type="predicted"/>
<dbReference type="Pfam" id="PF09972">
    <property type="entry name" value="DUF2207"/>
    <property type="match status" value="1"/>
</dbReference>
<dbReference type="Pfam" id="PF20990">
    <property type="entry name" value="DUF2207_C"/>
    <property type="match status" value="1"/>
</dbReference>
<dbReference type="AlphaFoldDB" id="A0A4S4G4C6"/>
<comment type="caution">
    <text evidence="5">The sequence shown here is derived from an EMBL/GenBank/DDBJ whole genome shotgun (WGS) entry which is preliminary data.</text>
</comment>
<sequence length="609" mass="66834">MSAAARNMRLRLRALLVLAAVLCGMLACPADAWAADYQCSQVDLTAVVETDGSATVTDQRIFEFPGDGEARETLKWLYAGFPENAEVKVKRVRLAPVDDEGNVVDEWTKLKSTTFQIPWRGGGRPEADGWAFDRFQDTLYAFVQDLPEKAVVEVTYKVSHAVEAYDDAADFQWLYAPLDYAVDLHQVTAKVILPVAANAAVEPNENVLAWGHGPKDGTVEISQDGSITFTDPSVASSAYAEGRVMFPVGWLTNLSEEDRLANQGSLQYQWTAQYEEGWVDRDAHRLIMRDSLASGLMGACALFLVVALLVYARWGRERPPSFTDDYWCEVPDGSLSPAEMGRLWRWNHESPDDAVAMALDLVRRGIVGVRYKAGRPAALLLPTADRLEDDCLGADDRATLRLLEALAEGADRLTLADLSSFAHQRPQAFLEAEHAWQQGLSRRIEAYGFFDNGSRRAQRAMLVLAALLAVAAVLAFLWLGWFPALLSLATAAAVGVLANYTMRRSVRGNEITAHAKALRNWMRDGGWSFAACGLTVGERAELVPYGYLFGVLRFLKPLGENGRVLGTDAAEDAAAPVDAADQLAELAPKLSTAFDDALRVAHHRAEVRA</sequence>
<evidence type="ECO:0000313" key="5">
    <source>
        <dbReference type="EMBL" id="THG37658.1"/>
    </source>
</evidence>
<feature type="chain" id="PRO_5020890997" evidence="2">
    <location>
        <begin position="35"/>
        <end position="609"/>
    </location>
</feature>
<keyword evidence="1" id="KW-0472">Membrane</keyword>
<reference evidence="5 6" key="1">
    <citation type="submission" date="2019-04" db="EMBL/GenBank/DDBJ databases">
        <title>Microbes associate with the intestines of laboratory mice.</title>
        <authorList>
            <person name="Navarre W."/>
            <person name="Wong E."/>
            <person name="Huang K.C."/>
            <person name="Tropini C."/>
            <person name="Ng K."/>
            <person name="Yu B."/>
        </authorList>
    </citation>
    <scope>NUCLEOTIDE SEQUENCE [LARGE SCALE GENOMIC DNA]</scope>
    <source>
        <strain evidence="5 6">NM80_B27</strain>
    </source>
</reference>
<dbReference type="RefSeq" id="WP_136433785.1">
    <property type="nucleotide sequence ID" value="NZ_SSTJ01000004.1"/>
</dbReference>
<dbReference type="InterPro" id="IPR048389">
    <property type="entry name" value="YciQ-like_C"/>
</dbReference>
<dbReference type="PROSITE" id="PS51257">
    <property type="entry name" value="PROKAR_LIPOPROTEIN"/>
    <property type="match status" value="1"/>
</dbReference>
<keyword evidence="1" id="KW-0812">Transmembrane</keyword>
<protein>
    <submittedName>
        <fullName evidence="5">DUF2207 domain-containing protein</fullName>
    </submittedName>
</protein>
<evidence type="ECO:0000256" key="2">
    <source>
        <dbReference type="SAM" id="SignalP"/>
    </source>
</evidence>
<evidence type="ECO:0000313" key="6">
    <source>
        <dbReference type="Proteomes" id="UP000308978"/>
    </source>
</evidence>
<evidence type="ECO:0000259" key="3">
    <source>
        <dbReference type="Pfam" id="PF09972"/>
    </source>
</evidence>
<feature type="domain" description="Predicted membrane protein YciQ-like C-terminal" evidence="4">
    <location>
        <begin position="324"/>
        <end position="524"/>
    </location>
</feature>
<dbReference type="InterPro" id="IPR018702">
    <property type="entry name" value="DUF2207"/>
</dbReference>
<keyword evidence="1" id="KW-1133">Transmembrane helix</keyword>
<feature type="transmembrane region" description="Helical" evidence="1">
    <location>
        <begin position="292"/>
        <end position="312"/>
    </location>
</feature>
<dbReference type="EMBL" id="SSTJ01000004">
    <property type="protein sequence ID" value="THG37658.1"/>
    <property type="molecule type" value="Genomic_DNA"/>
</dbReference>